<evidence type="ECO:0000256" key="1">
    <source>
        <dbReference type="SAM" id="Phobius"/>
    </source>
</evidence>
<organism evidence="3 4">
    <name type="scientific">Ilex paraguariensis</name>
    <name type="common">yerba mate</name>
    <dbReference type="NCBI Taxonomy" id="185542"/>
    <lineage>
        <taxon>Eukaryota</taxon>
        <taxon>Viridiplantae</taxon>
        <taxon>Streptophyta</taxon>
        <taxon>Embryophyta</taxon>
        <taxon>Tracheophyta</taxon>
        <taxon>Spermatophyta</taxon>
        <taxon>Magnoliopsida</taxon>
        <taxon>eudicotyledons</taxon>
        <taxon>Gunneridae</taxon>
        <taxon>Pentapetalae</taxon>
        <taxon>asterids</taxon>
        <taxon>campanulids</taxon>
        <taxon>Aquifoliales</taxon>
        <taxon>Aquifoliaceae</taxon>
        <taxon>Ilex</taxon>
    </lineage>
</organism>
<dbReference type="Proteomes" id="UP001642360">
    <property type="component" value="Unassembled WGS sequence"/>
</dbReference>
<dbReference type="EMBL" id="CAUOFW020005292">
    <property type="protein sequence ID" value="CAK9169472.1"/>
    <property type="molecule type" value="Genomic_DNA"/>
</dbReference>
<keyword evidence="1" id="KW-0472">Membrane</keyword>
<keyword evidence="1" id="KW-1133">Transmembrane helix</keyword>
<accession>A0ABC8TJ39</accession>
<keyword evidence="4" id="KW-1185">Reference proteome</keyword>
<proteinExistence type="predicted"/>
<name>A0ABC8TJ39_9AQUA</name>
<sequence>MRCISVALPPSPYLDSSLCLYLALFGPPPLLSFHPLSYALCLVYLRLTGASHLLFASDTLRPMMRCSSILLGLLFSFWPLFWFLAIALILRAQVLLALFMDPF</sequence>
<evidence type="ECO:0000313" key="2">
    <source>
        <dbReference type="EMBL" id="CAK9142738.1"/>
    </source>
</evidence>
<keyword evidence="1" id="KW-0812">Transmembrane</keyword>
<reference evidence="3 4" key="1">
    <citation type="submission" date="2024-02" db="EMBL/GenBank/DDBJ databases">
        <authorList>
            <person name="Vignale AGUSTIN F."/>
            <person name="Sosa J E."/>
            <person name="Modenutti C."/>
        </authorList>
    </citation>
    <scope>NUCLEOTIDE SEQUENCE [LARGE SCALE GENOMIC DNA]</scope>
</reference>
<protein>
    <submittedName>
        <fullName evidence="3">Uncharacterized protein</fullName>
    </submittedName>
</protein>
<feature type="transmembrane region" description="Helical" evidence="1">
    <location>
        <begin position="36"/>
        <end position="56"/>
    </location>
</feature>
<dbReference type="AlphaFoldDB" id="A0ABC8TJ39"/>
<gene>
    <name evidence="2" type="ORF">ILEXP_LOCUS10426</name>
    <name evidence="3" type="ORF">ILEXP_LOCUS38917</name>
</gene>
<dbReference type="EMBL" id="CAUOFW020001247">
    <property type="protein sequence ID" value="CAK9142738.1"/>
    <property type="molecule type" value="Genomic_DNA"/>
</dbReference>
<evidence type="ECO:0000313" key="4">
    <source>
        <dbReference type="Proteomes" id="UP001642360"/>
    </source>
</evidence>
<evidence type="ECO:0000313" key="3">
    <source>
        <dbReference type="EMBL" id="CAK9169472.1"/>
    </source>
</evidence>
<comment type="caution">
    <text evidence="3">The sequence shown here is derived from an EMBL/GenBank/DDBJ whole genome shotgun (WGS) entry which is preliminary data.</text>
</comment>
<feature type="transmembrane region" description="Helical" evidence="1">
    <location>
        <begin position="68"/>
        <end position="90"/>
    </location>
</feature>